<comment type="caution">
    <text evidence="3">The sequence shown here is derived from an EMBL/GenBank/DDBJ whole genome shotgun (WGS) entry which is preliminary data.</text>
</comment>
<dbReference type="Proteomes" id="UP001295423">
    <property type="component" value="Unassembled WGS sequence"/>
</dbReference>
<evidence type="ECO:0000313" key="3">
    <source>
        <dbReference type="EMBL" id="CAJ1961187.1"/>
    </source>
</evidence>
<dbReference type="EMBL" id="CAKOGP040002088">
    <property type="protein sequence ID" value="CAJ1961187.1"/>
    <property type="molecule type" value="Genomic_DNA"/>
</dbReference>
<feature type="region of interest" description="Disordered" evidence="1">
    <location>
        <begin position="1"/>
        <end position="89"/>
    </location>
</feature>
<protein>
    <recommendedName>
        <fullName evidence="2">DUF6824 domain-containing protein</fullName>
    </recommendedName>
</protein>
<organism evidence="3 4">
    <name type="scientific">Cylindrotheca closterium</name>
    <dbReference type="NCBI Taxonomy" id="2856"/>
    <lineage>
        <taxon>Eukaryota</taxon>
        <taxon>Sar</taxon>
        <taxon>Stramenopiles</taxon>
        <taxon>Ochrophyta</taxon>
        <taxon>Bacillariophyta</taxon>
        <taxon>Bacillariophyceae</taxon>
        <taxon>Bacillariophycidae</taxon>
        <taxon>Bacillariales</taxon>
        <taxon>Bacillariaceae</taxon>
        <taxon>Cylindrotheca</taxon>
    </lineage>
</organism>
<dbReference type="InterPro" id="IPR049227">
    <property type="entry name" value="DUF6824"/>
</dbReference>
<sequence>MSTAFGNTRSCAPSSDHHSANSSFEYTENMRPPTTVNASRNVPRLQRDQAKKHGPDQSFDAISRLSRRQTPPQSYFKQVKGPFDSNNDKISQSVRDAFIPPRHNFVNKKNSQKNRLKENGTITPSNIVFELGQNDIVCGRGAPSNLHEGNQMFRELAEEHQASYLCSKRADKPKIAMLVMEEVQARGGRFVRRVKTTTNGRSFGWEELEEKRSYEKVCQVLREGAPEIRRKMLSCSKLREKTHQNDQASSERLLPVFQGSYSCRYDFYQ</sequence>
<dbReference type="Pfam" id="PF20710">
    <property type="entry name" value="DUF6824"/>
    <property type="match status" value="1"/>
</dbReference>
<name>A0AAD2G3R7_9STRA</name>
<feature type="compositionally biased region" description="Basic and acidic residues" evidence="1">
    <location>
        <begin position="45"/>
        <end position="55"/>
    </location>
</feature>
<feature type="domain" description="DUF6824" evidence="2">
    <location>
        <begin position="135"/>
        <end position="223"/>
    </location>
</feature>
<proteinExistence type="predicted"/>
<feature type="compositionally biased region" description="Polar residues" evidence="1">
    <location>
        <begin position="1"/>
        <end position="13"/>
    </location>
</feature>
<evidence type="ECO:0000259" key="2">
    <source>
        <dbReference type="Pfam" id="PF20710"/>
    </source>
</evidence>
<evidence type="ECO:0000313" key="4">
    <source>
        <dbReference type="Proteomes" id="UP001295423"/>
    </source>
</evidence>
<keyword evidence="4" id="KW-1185">Reference proteome</keyword>
<dbReference type="AlphaFoldDB" id="A0AAD2G3R7"/>
<accession>A0AAD2G3R7</accession>
<gene>
    <name evidence="3" type="ORF">CYCCA115_LOCUS19081</name>
</gene>
<feature type="compositionally biased region" description="Polar residues" evidence="1">
    <location>
        <begin position="20"/>
        <end position="40"/>
    </location>
</feature>
<reference evidence="3" key="1">
    <citation type="submission" date="2023-08" db="EMBL/GenBank/DDBJ databases">
        <authorList>
            <person name="Audoor S."/>
            <person name="Bilcke G."/>
        </authorList>
    </citation>
    <scope>NUCLEOTIDE SEQUENCE</scope>
</reference>
<evidence type="ECO:0000256" key="1">
    <source>
        <dbReference type="SAM" id="MobiDB-lite"/>
    </source>
</evidence>